<feature type="chain" id="PRO_5047214491" description="Exo-alpha-sialidase" evidence="1">
    <location>
        <begin position="23"/>
        <end position="412"/>
    </location>
</feature>
<sequence>MKAATALVLLPLALLGACQRQAEPSAPTGASGEVRVWPLLAEQGAAQPDLAVAADGRLLLSWISVRKGRDNALQFAAYGTDGRWQSTPKTIAVGEALLSNWADTPHIAATPDGALWVHWLQRTGAGPAEYDLALSRSGNRGFNWSAPVVVNRDQGGEHGFASLWPASPTTLGVAWLNPAQAGEGGAHENHGGMSLRTASFDASLQRIAESPLDEATCECCQTDVAMAASGPVIVYRDRDVDEIRDIAAVRYDGKAWSAPVRVHADGWKMPACPVNGPAVAAKNDDVIVAWYTAAGGVPVLQLARSRDGGASFAAPLKVDRGAAVLGRVDVAYDGKEAWVLWLREEAGAQSLWLARYPADLSKETRKSKVADLQARGSASGFAKLALRADGAYAVWTDAVDGQPRLRGAQILR</sequence>
<protein>
    <recommendedName>
        <fullName evidence="4">Exo-alpha-sialidase</fullName>
    </recommendedName>
</protein>
<reference evidence="2 3" key="1">
    <citation type="submission" date="2022-05" db="EMBL/GenBank/DDBJ databases">
        <title>Luteimonas sp. SX5, whole genome shotgun sequencing project.</title>
        <authorList>
            <person name="Zhao G."/>
            <person name="Shen L."/>
        </authorList>
    </citation>
    <scope>NUCLEOTIDE SEQUENCE [LARGE SCALE GENOMIC DNA]</scope>
    <source>
        <strain evidence="2 3">SX5</strain>
    </source>
</reference>
<accession>A0ABT0MMK7</accession>
<name>A0ABT0MMK7_9GAMM</name>
<comment type="caution">
    <text evidence="2">The sequence shown here is derived from an EMBL/GenBank/DDBJ whole genome shotgun (WGS) entry which is preliminary data.</text>
</comment>
<feature type="signal peptide" evidence="1">
    <location>
        <begin position="1"/>
        <end position="22"/>
    </location>
</feature>
<gene>
    <name evidence="2" type="ORF">M2650_15925</name>
</gene>
<evidence type="ECO:0000313" key="2">
    <source>
        <dbReference type="EMBL" id="MCL1636111.1"/>
    </source>
</evidence>
<dbReference type="SUPFAM" id="SSF50939">
    <property type="entry name" value="Sialidases"/>
    <property type="match status" value="1"/>
</dbReference>
<keyword evidence="1" id="KW-0732">Signal</keyword>
<evidence type="ECO:0000256" key="1">
    <source>
        <dbReference type="SAM" id="SignalP"/>
    </source>
</evidence>
<dbReference type="PROSITE" id="PS51257">
    <property type="entry name" value="PROKAR_LIPOPROTEIN"/>
    <property type="match status" value="1"/>
</dbReference>
<dbReference type="RefSeq" id="WP_249476142.1">
    <property type="nucleotide sequence ID" value="NZ_JAMBEP010000006.1"/>
</dbReference>
<keyword evidence="3" id="KW-1185">Reference proteome</keyword>
<dbReference type="Gene3D" id="2.120.10.10">
    <property type="match status" value="1"/>
</dbReference>
<proteinExistence type="predicted"/>
<dbReference type="InterPro" id="IPR036278">
    <property type="entry name" value="Sialidase_sf"/>
</dbReference>
<dbReference type="Proteomes" id="UP001431217">
    <property type="component" value="Unassembled WGS sequence"/>
</dbReference>
<evidence type="ECO:0008006" key="4">
    <source>
        <dbReference type="Google" id="ProtNLM"/>
    </source>
</evidence>
<dbReference type="EMBL" id="JAMBEP010000006">
    <property type="protein sequence ID" value="MCL1636111.1"/>
    <property type="molecule type" value="Genomic_DNA"/>
</dbReference>
<evidence type="ECO:0000313" key="3">
    <source>
        <dbReference type="Proteomes" id="UP001431217"/>
    </source>
</evidence>
<organism evidence="2 3">
    <name type="scientific">Luteimonas galliterrae</name>
    <dbReference type="NCBI Taxonomy" id="2940486"/>
    <lineage>
        <taxon>Bacteria</taxon>
        <taxon>Pseudomonadati</taxon>
        <taxon>Pseudomonadota</taxon>
        <taxon>Gammaproteobacteria</taxon>
        <taxon>Lysobacterales</taxon>
        <taxon>Lysobacteraceae</taxon>
        <taxon>Luteimonas</taxon>
    </lineage>
</organism>